<keyword evidence="8" id="KW-1185">Reference proteome</keyword>
<dbReference type="Proteomes" id="UP000018291">
    <property type="component" value="Unassembled WGS sequence"/>
</dbReference>
<keyword evidence="2" id="KW-1003">Cell membrane</keyword>
<comment type="caution">
    <text evidence="7">The sequence shown here is derived from an EMBL/GenBank/DDBJ whole genome shotgun (WGS) entry which is preliminary data.</text>
</comment>
<comment type="subcellular location">
    <subcellularLocation>
        <location evidence="1">Cell membrane</location>
        <topology evidence="1">Multi-pass membrane protein</topology>
    </subcellularLocation>
</comment>
<evidence type="ECO:0000256" key="1">
    <source>
        <dbReference type="ARBA" id="ARBA00004651"/>
    </source>
</evidence>
<sequence>MSAAPQDQSEQSGSRIAALQATAKTQIAVANRWASRLRERSSLVDAVFVIYERDRVAAGSVLGSAIAFRLFLFFVPTVVFFVGLLGALSGHIDSETVTSTASISGALATQVRAALSQSSKAAYLTLATGLFLMLMAGRTLANALVASSSLVWLTGGKVTAKAKVMAISIGLITSLMLMGLVMNRIRSQFGIAAAGMSVSLSAALYVVVFVVLMAALPRRTLDPAAMVPGAIFASLVVHGMQAFSQFYLPGRLSEASQLYGGMGVAVVTLSWLFIFGRALAFSFAINAALFDRFGSLSQALFALPVLRSARRRSAWVRHYFSLDVDGRSVESHEPSPSEIDDPLLTSIETLSQVESPDPGRPTRI</sequence>
<accession>R4YWK1</accession>
<evidence type="ECO:0000256" key="3">
    <source>
        <dbReference type="ARBA" id="ARBA00022692"/>
    </source>
</evidence>
<proteinExistence type="predicted"/>
<evidence type="ECO:0000256" key="2">
    <source>
        <dbReference type="ARBA" id="ARBA00022475"/>
    </source>
</evidence>
<dbReference type="Pfam" id="PF03631">
    <property type="entry name" value="Virul_fac_BrkB"/>
    <property type="match status" value="1"/>
</dbReference>
<feature type="transmembrane region" description="Helical" evidence="6">
    <location>
        <begin position="224"/>
        <end position="243"/>
    </location>
</feature>
<name>R4YWK1_9ACTN</name>
<feature type="transmembrane region" description="Helical" evidence="6">
    <location>
        <begin position="189"/>
        <end position="212"/>
    </location>
</feature>
<evidence type="ECO:0000313" key="7">
    <source>
        <dbReference type="EMBL" id="CCM62594.1"/>
    </source>
</evidence>
<organism evidence="7 8">
    <name type="scientific">Candidatus Neomicrothrix parvicella RN1</name>
    <dbReference type="NCBI Taxonomy" id="1229780"/>
    <lineage>
        <taxon>Bacteria</taxon>
        <taxon>Bacillati</taxon>
        <taxon>Actinomycetota</taxon>
        <taxon>Acidimicrobiia</taxon>
        <taxon>Acidimicrobiales</taxon>
        <taxon>Microthrixaceae</taxon>
        <taxon>Candidatus Neomicrothrix</taxon>
    </lineage>
</organism>
<evidence type="ECO:0000256" key="6">
    <source>
        <dbReference type="SAM" id="Phobius"/>
    </source>
</evidence>
<protein>
    <submittedName>
        <fullName evidence="7">Uncharacterized protein</fullName>
    </submittedName>
</protein>
<keyword evidence="5 6" id="KW-0472">Membrane</keyword>
<dbReference type="eggNOG" id="ENOG502ZSWU">
    <property type="taxonomic scope" value="Bacteria"/>
</dbReference>
<feature type="transmembrane region" description="Helical" evidence="6">
    <location>
        <begin position="66"/>
        <end position="88"/>
    </location>
</feature>
<reference evidence="7 8" key="1">
    <citation type="journal article" date="2013" name="ISME J.">
        <title>Metabolic model for the filamentous 'Candidatus Microthrix parvicella' based on genomic and metagenomic analyses.</title>
        <authorList>
            <person name="Jon McIlroy S."/>
            <person name="Kristiansen R."/>
            <person name="Albertsen M."/>
            <person name="Michael Karst S."/>
            <person name="Rossetti S."/>
            <person name="Lund Nielsen J."/>
            <person name="Tandoi V."/>
            <person name="James Seviour R."/>
            <person name="Nielsen P.H."/>
        </authorList>
    </citation>
    <scope>NUCLEOTIDE SEQUENCE [LARGE SCALE GENOMIC DNA]</scope>
    <source>
        <strain evidence="7 8">RN1</strain>
    </source>
</reference>
<dbReference type="InterPro" id="IPR017039">
    <property type="entry name" value="Virul_fac_BrkB"/>
</dbReference>
<evidence type="ECO:0000256" key="4">
    <source>
        <dbReference type="ARBA" id="ARBA00022989"/>
    </source>
</evidence>
<feature type="transmembrane region" description="Helical" evidence="6">
    <location>
        <begin position="121"/>
        <end position="144"/>
    </location>
</feature>
<dbReference type="EMBL" id="CANL01000005">
    <property type="protein sequence ID" value="CCM62594.1"/>
    <property type="molecule type" value="Genomic_DNA"/>
</dbReference>
<feature type="transmembrane region" description="Helical" evidence="6">
    <location>
        <begin position="255"/>
        <end position="274"/>
    </location>
</feature>
<dbReference type="AlphaFoldDB" id="R4YWK1"/>
<gene>
    <name evidence="7" type="ORF">BN381_130152</name>
</gene>
<keyword evidence="3 6" id="KW-0812">Transmembrane</keyword>
<keyword evidence="4 6" id="KW-1133">Transmembrane helix</keyword>
<dbReference type="GO" id="GO:0005886">
    <property type="term" value="C:plasma membrane"/>
    <property type="evidence" value="ECO:0007669"/>
    <property type="project" value="UniProtKB-SubCell"/>
</dbReference>
<dbReference type="HOGENOM" id="CLU_760082_0_0_11"/>
<evidence type="ECO:0000256" key="5">
    <source>
        <dbReference type="ARBA" id="ARBA00023136"/>
    </source>
</evidence>
<evidence type="ECO:0000313" key="8">
    <source>
        <dbReference type="Proteomes" id="UP000018291"/>
    </source>
</evidence>
<feature type="transmembrane region" description="Helical" evidence="6">
    <location>
        <begin position="164"/>
        <end position="182"/>
    </location>
</feature>
<dbReference type="STRING" id="1229780.BN381_130152"/>
<dbReference type="RefSeq" id="WP_012224099.1">
    <property type="nucleotide sequence ID" value="NZ_HG422565.1"/>
</dbReference>